<dbReference type="GO" id="GO:0005886">
    <property type="term" value="C:plasma membrane"/>
    <property type="evidence" value="ECO:0007669"/>
    <property type="project" value="TreeGrafter"/>
</dbReference>
<dbReference type="Pfam" id="PF00873">
    <property type="entry name" value="ACR_tran"/>
    <property type="match status" value="1"/>
</dbReference>
<dbReference type="PANTHER" id="PTHR32063">
    <property type="match status" value="1"/>
</dbReference>
<gene>
    <name evidence="1" type="ORF">METZ01_LOCUS246690</name>
</gene>
<name>A0A382I2K0_9ZZZZ</name>
<evidence type="ECO:0008006" key="2">
    <source>
        <dbReference type="Google" id="ProtNLM"/>
    </source>
</evidence>
<sequence length="258" mass="27848">MSLGRINTQFFPDFGIDIITVSVAWSGASAEDIEGNIIKALEPELRFLDGVDKVTSSAREGRGAVALEYESGTDMQAALSSVESAVSRVATFPEDISTPEIVQVVRYDTISRLVLFGPYTQASLKRVAKQIRDDLLALGVDKVSIFPKPDEEIHVELPLERLLSLDMSLVQIASQIRASSQDLPSGDTGGKTNQQLRGIGMARTVEEIAAITVQAGENGEKITLGDIAELRDTFDPDAPAVFLNGHPAFELHIQRAVG</sequence>
<dbReference type="EMBL" id="UINC01064812">
    <property type="protein sequence ID" value="SVB93836.1"/>
    <property type="molecule type" value="Genomic_DNA"/>
</dbReference>
<dbReference type="InterPro" id="IPR027463">
    <property type="entry name" value="AcrB_DN_DC_subdom"/>
</dbReference>
<protein>
    <recommendedName>
        <fullName evidence="2">Acriflavin resistance protein</fullName>
    </recommendedName>
</protein>
<accession>A0A382I2K0</accession>
<dbReference type="SUPFAM" id="SSF82693">
    <property type="entry name" value="Multidrug efflux transporter AcrB pore domain, PN1, PN2, PC1 and PC2 subdomains"/>
    <property type="match status" value="1"/>
</dbReference>
<dbReference type="InterPro" id="IPR001036">
    <property type="entry name" value="Acrflvin-R"/>
</dbReference>
<dbReference type="SUPFAM" id="SSF82714">
    <property type="entry name" value="Multidrug efflux transporter AcrB TolC docking domain, DN and DC subdomains"/>
    <property type="match status" value="1"/>
</dbReference>
<dbReference type="PANTHER" id="PTHR32063:SF33">
    <property type="entry name" value="RND SUPERFAMILY EFFLUX PUMP PERMEASE COMPONENT"/>
    <property type="match status" value="1"/>
</dbReference>
<dbReference type="AlphaFoldDB" id="A0A382I2K0"/>
<dbReference type="Gene3D" id="3.30.70.1430">
    <property type="entry name" value="Multidrug efflux transporter AcrB pore domain"/>
    <property type="match status" value="1"/>
</dbReference>
<reference evidence="1" key="1">
    <citation type="submission" date="2018-05" db="EMBL/GenBank/DDBJ databases">
        <authorList>
            <person name="Lanie J.A."/>
            <person name="Ng W.-L."/>
            <person name="Kazmierczak K.M."/>
            <person name="Andrzejewski T.M."/>
            <person name="Davidsen T.M."/>
            <person name="Wayne K.J."/>
            <person name="Tettelin H."/>
            <person name="Glass J.I."/>
            <person name="Rusch D."/>
            <person name="Podicherti R."/>
            <person name="Tsui H.-C.T."/>
            <person name="Winkler M.E."/>
        </authorList>
    </citation>
    <scope>NUCLEOTIDE SEQUENCE</scope>
</reference>
<evidence type="ECO:0000313" key="1">
    <source>
        <dbReference type="EMBL" id="SVB93836.1"/>
    </source>
</evidence>
<feature type="non-terminal residue" evidence="1">
    <location>
        <position position="258"/>
    </location>
</feature>
<proteinExistence type="predicted"/>
<dbReference type="Gene3D" id="3.30.70.1320">
    <property type="entry name" value="Multidrug efflux transporter AcrB pore domain like"/>
    <property type="match status" value="1"/>
</dbReference>
<dbReference type="GO" id="GO:0042910">
    <property type="term" value="F:xenobiotic transmembrane transporter activity"/>
    <property type="evidence" value="ECO:0007669"/>
    <property type="project" value="TreeGrafter"/>
</dbReference>
<dbReference type="Gene3D" id="3.30.2090.10">
    <property type="entry name" value="Multidrug efflux transporter AcrB TolC docking domain, DN and DC subdomains"/>
    <property type="match status" value="1"/>
</dbReference>
<dbReference type="Gene3D" id="1.20.1640.10">
    <property type="entry name" value="Multidrug efflux transporter AcrB transmembrane domain"/>
    <property type="match status" value="1"/>
</dbReference>
<organism evidence="1">
    <name type="scientific">marine metagenome</name>
    <dbReference type="NCBI Taxonomy" id="408172"/>
    <lineage>
        <taxon>unclassified sequences</taxon>
        <taxon>metagenomes</taxon>
        <taxon>ecological metagenomes</taxon>
    </lineage>
</organism>